<evidence type="ECO:0000313" key="1">
    <source>
        <dbReference type="EMBL" id="CAK1600326.1"/>
    </source>
</evidence>
<organism evidence="1 2">
    <name type="scientific">Parnassius mnemosyne</name>
    <name type="common">clouded apollo</name>
    <dbReference type="NCBI Taxonomy" id="213953"/>
    <lineage>
        <taxon>Eukaryota</taxon>
        <taxon>Metazoa</taxon>
        <taxon>Ecdysozoa</taxon>
        <taxon>Arthropoda</taxon>
        <taxon>Hexapoda</taxon>
        <taxon>Insecta</taxon>
        <taxon>Pterygota</taxon>
        <taxon>Neoptera</taxon>
        <taxon>Endopterygota</taxon>
        <taxon>Lepidoptera</taxon>
        <taxon>Glossata</taxon>
        <taxon>Ditrysia</taxon>
        <taxon>Papilionoidea</taxon>
        <taxon>Papilionidae</taxon>
        <taxon>Parnassiinae</taxon>
        <taxon>Parnassini</taxon>
        <taxon>Parnassius</taxon>
        <taxon>Driopa</taxon>
    </lineage>
</organism>
<proteinExistence type="predicted"/>
<accession>A0AAV1LY10</accession>
<dbReference type="Proteomes" id="UP001314205">
    <property type="component" value="Unassembled WGS sequence"/>
</dbReference>
<evidence type="ECO:0000313" key="2">
    <source>
        <dbReference type="Proteomes" id="UP001314205"/>
    </source>
</evidence>
<evidence type="ECO:0008006" key="3">
    <source>
        <dbReference type="Google" id="ProtNLM"/>
    </source>
</evidence>
<reference evidence="1 2" key="1">
    <citation type="submission" date="2023-11" db="EMBL/GenBank/DDBJ databases">
        <authorList>
            <person name="Hedman E."/>
            <person name="Englund M."/>
            <person name="Stromberg M."/>
            <person name="Nyberg Akerstrom W."/>
            <person name="Nylinder S."/>
            <person name="Jareborg N."/>
            <person name="Kallberg Y."/>
            <person name="Kronander E."/>
        </authorList>
    </citation>
    <scope>NUCLEOTIDE SEQUENCE [LARGE SCALE GENOMIC DNA]</scope>
</reference>
<keyword evidence="2" id="KW-1185">Reference proteome</keyword>
<sequence length="85" mass="9541">MPQRSTEDALYDTMTVIRQGNKEKIIVVVVSLDIEGAFDNAWCPQIITEMKKKRVYADDILVIAKGHSVNAVEEKLNPALERIVA</sequence>
<dbReference type="AlphaFoldDB" id="A0AAV1LY10"/>
<comment type="caution">
    <text evidence="1">The sequence shown here is derived from an EMBL/GenBank/DDBJ whole genome shotgun (WGS) entry which is preliminary data.</text>
</comment>
<protein>
    <recommendedName>
        <fullName evidence="3">Reverse transcriptase domain-containing protein</fullName>
    </recommendedName>
</protein>
<gene>
    <name evidence="1" type="ORF">PARMNEM_LOCUS19101</name>
</gene>
<dbReference type="EMBL" id="CAVLGL010000115">
    <property type="protein sequence ID" value="CAK1600326.1"/>
    <property type="molecule type" value="Genomic_DNA"/>
</dbReference>
<name>A0AAV1LY10_9NEOP</name>